<dbReference type="AlphaFoldDB" id="A0A1Z4GDX8"/>
<evidence type="ECO:0000313" key="1">
    <source>
        <dbReference type="EMBL" id="BAY15687.1"/>
    </source>
</evidence>
<organism evidence="1 2">
    <name type="scientific">Anabaenopsis circularis NIES-21</name>
    <dbReference type="NCBI Taxonomy" id="1085406"/>
    <lineage>
        <taxon>Bacteria</taxon>
        <taxon>Bacillati</taxon>
        <taxon>Cyanobacteriota</taxon>
        <taxon>Cyanophyceae</taxon>
        <taxon>Nostocales</taxon>
        <taxon>Nodulariaceae</taxon>
        <taxon>Anabaenopsis</taxon>
    </lineage>
</organism>
<evidence type="ECO:0000313" key="2">
    <source>
        <dbReference type="Proteomes" id="UP000218287"/>
    </source>
</evidence>
<keyword evidence="2" id="KW-1185">Reference proteome</keyword>
<dbReference type="EMBL" id="AP018174">
    <property type="protein sequence ID" value="BAY15687.1"/>
    <property type="molecule type" value="Genomic_DNA"/>
</dbReference>
<sequence length="316" mass="35475">MNTPLIKLEELQQGKILVDELGLLTEMPDELIQLSHRVKQIMAGSNVVQGMCAGDYFSLVTYSAIYWGIVKTFPRTVIKNVKKFLNRFSEKNSSRNLLLVFNYTGKERETILASLQYGISGIAKDYGFEEGSHLDYWKKLMASVGIMADSHTGKLSPEGAKLIAQLEQAEPIIAMDTLINKETDMRNALIAMLAIEFIAVGISECVIDSPDSQILFSPSGRGIPRDWFDVHYHAGDQHILQDGEYDLTPDFEQLKLPHDTINYNMLKMAHIADYEGEELLDILQEKVLHIAKAFATAGNYTCKFEESMNLSLSVKS</sequence>
<dbReference type="Gene3D" id="1.20.910.10">
    <property type="entry name" value="Heme oxygenase-like"/>
    <property type="match status" value="1"/>
</dbReference>
<dbReference type="OrthoDB" id="505739at2"/>
<dbReference type="InterPro" id="IPR016084">
    <property type="entry name" value="Haem_Oase-like_multi-hlx"/>
</dbReference>
<name>A0A1Z4GDX8_9CYAN</name>
<reference evidence="1 2" key="1">
    <citation type="submission" date="2017-06" db="EMBL/GenBank/DDBJ databases">
        <title>Genome sequencing of cyanobaciteial culture collection at National Institute for Environmental Studies (NIES).</title>
        <authorList>
            <person name="Hirose Y."/>
            <person name="Shimura Y."/>
            <person name="Fujisawa T."/>
            <person name="Nakamura Y."/>
            <person name="Kawachi M."/>
        </authorList>
    </citation>
    <scope>NUCLEOTIDE SEQUENCE [LARGE SCALE GENOMIC DNA]</scope>
    <source>
        <strain evidence="1 2">NIES-21</strain>
    </source>
</reference>
<dbReference type="Proteomes" id="UP000218287">
    <property type="component" value="Chromosome"/>
</dbReference>
<accession>A0A1Z4GDX8</accession>
<protein>
    <submittedName>
        <fullName evidence="1">Uncharacterized protein</fullName>
    </submittedName>
</protein>
<proteinExistence type="predicted"/>
<gene>
    <name evidence="1" type="ORF">NIES21_15060</name>
</gene>